<protein>
    <submittedName>
        <fullName evidence="2">Beta-lactamase family protein</fullName>
    </submittedName>
</protein>
<accession>A0AA41Z722</accession>
<sequence length="340" mass="36704">MDRRYFIGGVLGAAALAGKRGAARELPPVPALGRLLESGQTSAMTVLHRGEPIFTYGDLSQVSYLASARKSLVSMLYGPSVKSGAIRLDRTLAAIGVDDLGGLLPIECTATVRNLLMARSGIYHPAANAGDASALAPPRGSVKPGRRFLYNNWDFNALGAIFEIETGRKIYDAFDADIARPIGLQDWRADLQQTRNDTGKSLYPAHHFGLSTRDMARLGQLMLDRGRWRGRPVIPASWVALTTALHTPAARVGRESPFMPQLGYGYLWWVFDAAAVRDRALHGAYTASGAYGQFITIVPRLQLVVAHKTAVPPPRNVSPDSYFGQILPAALKLARDAAAG</sequence>
<gene>
    <name evidence="2" type="ORF">NEE01_04450</name>
</gene>
<dbReference type="SUPFAM" id="SSF56601">
    <property type="entry name" value="beta-lactamase/transpeptidase-like"/>
    <property type="match status" value="1"/>
</dbReference>
<dbReference type="InterPro" id="IPR050789">
    <property type="entry name" value="Diverse_Enzym_Activities"/>
</dbReference>
<evidence type="ECO:0000313" key="3">
    <source>
        <dbReference type="Proteomes" id="UP001165565"/>
    </source>
</evidence>
<dbReference type="InterPro" id="IPR001466">
    <property type="entry name" value="Beta-lactam-related"/>
</dbReference>
<dbReference type="AlphaFoldDB" id="A0AA41Z722"/>
<evidence type="ECO:0000313" key="2">
    <source>
        <dbReference type="EMBL" id="MCW6534029.1"/>
    </source>
</evidence>
<feature type="domain" description="Beta-lactamase-related" evidence="1">
    <location>
        <begin position="45"/>
        <end position="306"/>
    </location>
</feature>
<dbReference type="PANTHER" id="PTHR43283:SF7">
    <property type="entry name" value="BETA-LACTAMASE-RELATED DOMAIN-CONTAINING PROTEIN"/>
    <property type="match status" value="1"/>
</dbReference>
<name>A0AA41Z722_9SPHN</name>
<dbReference type="PANTHER" id="PTHR43283">
    <property type="entry name" value="BETA-LACTAMASE-RELATED"/>
    <property type="match status" value="1"/>
</dbReference>
<keyword evidence="3" id="KW-1185">Reference proteome</keyword>
<evidence type="ECO:0000259" key="1">
    <source>
        <dbReference type="Pfam" id="PF00144"/>
    </source>
</evidence>
<comment type="caution">
    <text evidence="2">The sequence shown here is derived from an EMBL/GenBank/DDBJ whole genome shotgun (WGS) entry which is preliminary data.</text>
</comment>
<dbReference type="Proteomes" id="UP001165565">
    <property type="component" value="Unassembled WGS sequence"/>
</dbReference>
<dbReference type="Gene3D" id="3.40.710.10">
    <property type="entry name" value="DD-peptidase/beta-lactamase superfamily"/>
    <property type="match status" value="1"/>
</dbReference>
<dbReference type="Pfam" id="PF00144">
    <property type="entry name" value="Beta-lactamase"/>
    <property type="match status" value="1"/>
</dbReference>
<proteinExistence type="predicted"/>
<organism evidence="2 3">
    <name type="scientific">Sphingomonas lycopersici</name>
    <dbReference type="NCBI Taxonomy" id="2951807"/>
    <lineage>
        <taxon>Bacteria</taxon>
        <taxon>Pseudomonadati</taxon>
        <taxon>Pseudomonadota</taxon>
        <taxon>Alphaproteobacteria</taxon>
        <taxon>Sphingomonadales</taxon>
        <taxon>Sphingomonadaceae</taxon>
        <taxon>Sphingomonas</taxon>
    </lineage>
</organism>
<dbReference type="RefSeq" id="WP_265268014.1">
    <property type="nucleotide sequence ID" value="NZ_JANFAV010000002.1"/>
</dbReference>
<dbReference type="EMBL" id="JANFAV010000002">
    <property type="protein sequence ID" value="MCW6534029.1"/>
    <property type="molecule type" value="Genomic_DNA"/>
</dbReference>
<reference evidence="2" key="1">
    <citation type="submission" date="2022-06" db="EMBL/GenBank/DDBJ databases">
        <title>Sphingomonas sp. nov. isolated from rhizosphere soil of tomato.</title>
        <authorList>
            <person name="Dong H."/>
            <person name="Gao R."/>
        </authorList>
    </citation>
    <scope>NUCLEOTIDE SEQUENCE</scope>
    <source>
        <strain evidence="2">MMSM24</strain>
    </source>
</reference>
<dbReference type="InterPro" id="IPR012338">
    <property type="entry name" value="Beta-lactam/transpept-like"/>
</dbReference>